<dbReference type="PROSITE" id="PS51194">
    <property type="entry name" value="HELICASE_CTER"/>
    <property type="match status" value="1"/>
</dbReference>
<dbReference type="InterPro" id="IPR044742">
    <property type="entry name" value="DEAD/DEAH_RhlB"/>
</dbReference>
<dbReference type="PANTHER" id="PTHR47963:SF7">
    <property type="entry name" value="ATP-DEPENDENT RNA HELICASE YFML-RELATED"/>
    <property type="match status" value="1"/>
</dbReference>
<keyword evidence="4" id="KW-0067">ATP-binding</keyword>
<dbReference type="InterPro" id="IPR050547">
    <property type="entry name" value="DEAD_box_RNA_helicases"/>
</dbReference>
<dbReference type="GO" id="GO:0005829">
    <property type="term" value="C:cytosol"/>
    <property type="evidence" value="ECO:0007669"/>
    <property type="project" value="TreeGrafter"/>
</dbReference>
<gene>
    <name evidence="8" type="ORF">GTI89_01650</name>
</gene>
<evidence type="ECO:0000256" key="3">
    <source>
        <dbReference type="ARBA" id="ARBA00022806"/>
    </source>
</evidence>
<evidence type="ECO:0000256" key="2">
    <source>
        <dbReference type="ARBA" id="ARBA00022801"/>
    </source>
</evidence>
<dbReference type="GO" id="GO:0033592">
    <property type="term" value="F:RNA strand annealing activity"/>
    <property type="evidence" value="ECO:0007669"/>
    <property type="project" value="TreeGrafter"/>
</dbReference>
<dbReference type="GO" id="GO:0003724">
    <property type="term" value="F:RNA helicase activity"/>
    <property type="evidence" value="ECO:0007669"/>
    <property type="project" value="TreeGrafter"/>
</dbReference>
<accession>A0A6I4X8F9</accession>
<dbReference type="AlphaFoldDB" id="A0A6I4X8F9"/>
<dbReference type="Proteomes" id="UP000439965">
    <property type="component" value="Unassembled WGS sequence"/>
</dbReference>
<comment type="caution">
    <text evidence="8">The sequence shown here is derived from an EMBL/GenBank/DDBJ whole genome shotgun (WGS) entry which is preliminary data.</text>
</comment>
<evidence type="ECO:0000256" key="4">
    <source>
        <dbReference type="ARBA" id="ARBA00022840"/>
    </source>
</evidence>
<evidence type="ECO:0000256" key="1">
    <source>
        <dbReference type="ARBA" id="ARBA00022741"/>
    </source>
</evidence>
<evidence type="ECO:0000259" key="6">
    <source>
        <dbReference type="PROSITE" id="PS51192"/>
    </source>
</evidence>
<feature type="region of interest" description="Disordered" evidence="5">
    <location>
        <begin position="372"/>
        <end position="421"/>
    </location>
</feature>
<dbReference type="InterPro" id="IPR027417">
    <property type="entry name" value="P-loop_NTPase"/>
</dbReference>
<feature type="compositionally biased region" description="Basic residues" evidence="5">
    <location>
        <begin position="401"/>
        <end position="421"/>
    </location>
</feature>
<feature type="domain" description="Helicase C-terminal" evidence="7">
    <location>
        <begin position="225"/>
        <end position="372"/>
    </location>
</feature>
<keyword evidence="1" id="KW-0547">Nucleotide-binding</keyword>
<feature type="compositionally biased region" description="Basic and acidic residues" evidence="5">
    <location>
        <begin position="372"/>
        <end position="387"/>
    </location>
</feature>
<evidence type="ECO:0000256" key="5">
    <source>
        <dbReference type="SAM" id="MobiDB-lite"/>
    </source>
</evidence>
<dbReference type="SUPFAM" id="SSF52540">
    <property type="entry name" value="P-loop containing nucleoside triphosphate hydrolases"/>
    <property type="match status" value="1"/>
</dbReference>
<dbReference type="PROSITE" id="PS51192">
    <property type="entry name" value="HELICASE_ATP_BIND_1"/>
    <property type="match status" value="1"/>
</dbReference>
<dbReference type="GO" id="GO:0016787">
    <property type="term" value="F:hydrolase activity"/>
    <property type="evidence" value="ECO:0007669"/>
    <property type="project" value="UniProtKB-KW"/>
</dbReference>
<evidence type="ECO:0000313" key="8">
    <source>
        <dbReference type="EMBL" id="MXS24795.1"/>
    </source>
</evidence>
<evidence type="ECO:0000313" key="9">
    <source>
        <dbReference type="Proteomes" id="UP000439965"/>
    </source>
</evidence>
<proteinExistence type="predicted"/>
<dbReference type="InterPro" id="IPR011545">
    <property type="entry name" value="DEAD/DEAH_box_helicase_dom"/>
</dbReference>
<dbReference type="PANTHER" id="PTHR47963">
    <property type="entry name" value="DEAD-BOX ATP-DEPENDENT RNA HELICASE 47, MITOCHONDRIAL"/>
    <property type="match status" value="1"/>
</dbReference>
<dbReference type="Pfam" id="PF00270">
    <property type="entry name" value="DEAD"/>
    <property type="match status" value="1"/>
</dbReference>
<dbReference type="InterPro" id="IPR014001">
    <property type="entry name" value="Helicase_ATP-bd"/>
</dbReference>
<dbReference type="CDD" id="cd00268">
    <property type="entry name" value="DEADc"/>
    <property type="match status" value="1"/>
</dbReference>
<dbReference type="Gene3D" id="3.40.50.300">
    <property type="entry name" value="P-loop containing nucleotide triphosphate hydrolases"/>
    <property type="match status" value="2"/>
</dbReference>
<keyword evidence="3 8" id="KW-0347">Helicase</keyword>
<evidence type="ECO:0000259" key="7">
    <source>
        <dbReference type="PROSITE" id="PS51194"/>
    </source>
</evidence>
<name>A0A6I4X8F9_ENTGA</name>
<organism evidence="8 9">
    <name type="scientific">Enterococcus gallinarum</name>
    <dbReference type="NCBI Taxonomy" id="1353"/>
    <lineage>
        <taxon>Bacteria</taxon>
        <taxon>Bacillati</taxon>
        <taxon>Bacillota</taxon>
        <taxon>Bacilli</taxon>
        <taxon>Lactobacillales</taxon>
        <taxon>Enterococcaceae</taxon>
        <taxon>Enterococcus</taxon>
    </lineage>
</organism>
<dbReference type="CDD" id="cd18787">
    <property type="entry name" value="SF2_C_DEAD"/>
    <property type="match status" value="1"/>
</dbReference>
<protein>
    <submittedName>
        <fullName evidence="8">DEAD/DEAH box helicase</fullName>
    </submittedName>
</protein>
<keyword evidence="2" id="KW-0378">Hydrolase</keyword>
<dbReference type="Pfam" id="PF00271">
    <property type="entry name" value="Helicase_C"/>
    <property type="match status" value="1"/>
</dbReference>
<sequence length="421" mass="46961">MECMTATYLAEVWQEKWQSSGFSAPSLIQERVYPLLKSGQSVVGVSPTGSGKTLAYLLPLLETVKVGEGNQLLILTSSQELAMQVTQVARDWAQLLDLQVLPLIGGANTKRQIEKLKAKPEVLVGTPGRVLELIKLKKVKTQQIHGVVLDEVDQLLKEGAFGLASKILTLIPKQATRSFFSATANEVLKEIQELAFETPQVIDVTEEDQSKGVIHHYYLNYPSRKLVDALRRLAYLPDFQGLIFFNELSALGNAEEKLLFHGLPVASLASDQNKLTRRASLDGFRQGKICELLTTDVAARGLDVDQLGYVVNTEVPQEKESYLHRAGRVGRMGNEGTVITIVQDRTLKDLKKIAAQLDLTLQEVFLHGGALHTERPEVKSEPKKEQSVQKNSRKTSEKLHTMPKKTKKKQKNQKDKGKRRH</sequence>
<feature type="domain" description="Helicase ATP-binding" evidence="6">
    <location>
        <begin position="33"/>
        <end position="202"/>
    </location>
</feature>
<reference evidence="8 9" key="1">
    <citation type="submission" date="2019-04" db="EMBL/GenBank/DDBJ databases">
        <title>Step-wise assembly of the neonatal virome modulated by breast feeding.</title>
        <authorList>
            <person name="Liang G."/>
            <person name="Bushman F."/>
        </authorList>
    </citation>
    <scope>NUCLEOTIDE SEQUENCE [LARGE SCALE GENOMIC DNA]</scope>
    <source>
        <strain evidence="8 9">E3404</strain>
    </source>
</reference>
<dbReference type="GO" id="GO:0009409">
    <property type="term" value="P:response to cold"/>
    <property type="evidence" value="ECO:0007669"/>
    <property type="project" value="TreeGrafter"/>
</dbReference>
<dbReference type="GO" id="GO:0005524">
    <property type="term" value="F:ATP binding"/>
    <property type="evidence" value="ECO:0007669"/>
    <property type="project" value="UniProtKB-KW"/>
</dbReference>
<dbReference type="EMBL" id="WVTI01000001">
    <property type="protein sequence ID" value="MXS24795.1"/>
    <property type="molecule type" value="Genomic_DNA"/>
</dbReference>
<dbReference type="SMART" id="SM00490">
    <property type="entry name" value="HELICc"/>
    <property type="match status" value="1"/>
</dbReference>
<dbReference type="SMART" id="SM00487">
    <property type="entry name" value="DEXDc"/>
    <property type="match status" value="1"/>
</dbReference>
<dbReference type="GO" id="GO:0005840">
    <property type="term" value="C:ribosome"/>
    <property type="evidence" value="ECO:0007669"/>
    <property type="project" value="TreeGrafter"/>
</dbReference>
<dbReference type="InterPro" id="IPR001650">
    <property type="entry name" value="Helicase_C-like"/>
</dbReference>